<evidence type="ECO:0000256" key="4">
    <source>
        <dbReference type="ARBA" id="ARBA00022825"/>
    </source>
</evidence>
<dbReference type="InterPro" id="IPR036034">
    <property type="entry name" value="PDZ_sf"/>
</dbReference>
<dbReference type="Pfam" id="PF11818">
    <property type="entry name" value="DUF3340"/>
    <property type="match status" value="1"/>
</dbReference>
<dbReference type="InterPro" id="IPR020992">
    <property type="entry name" value="Tail_Prtase_C"/>
</dbReference>
<dbReference type="InterPro" id="IPR005151">
    <property type="entry name" value="Tail-specific_protease"/>
</dbReference>
<dbReference type="PANTHER" id="PTHR32060">
    <property type="entry name" value="TAIL-SPECIFIC PROTEASE"/>
    <property type="match status" value="1"/>
</dbReference>
<evidence type="ECO:0000256" key="2">
    <source>
        <dbReference type="ARBA" id="ARBA00022670"/>
    </source>
</evidence>
<dbReference type="InterPro" id="IPR029045">
    <property type="entry name" value="ClpP/crotonase-like_dom_sf"/>
</dbReference>
<dbReference type="Gene3D" id="3.90.226.10">
    <property type="entry name" value="2-enoyl-CoA Hydratase, Chain A, domain 1"/>
    <property type="match status" value="1"/>
</dbReference>
<dbReference type="Proteomes" id="UP001589814">
    <property type="component" value="Unassembled WGS sequence"/>
</dbReference>
<proteinExistence type="inferred from homology"/>
<feature type="domain" description="PDZ" evidence="9">
    <location>
        <begin position="271"/>
        <end position="342"/>
    </location>
</feature>
<evidence type="ECO:0000256" key="6">
    <source>
        <dbReference type="SAM" id="Coils"/>
    </source>
</evidence>
<dbReference type="Pfam" id="PF00595">
    <property type="entry name" value="PDZ"/>
    <property type="match status" value="1"/>
</dbReference>
<keyword evidence="2 5" id="KW-0645">Protease</keyword>
<protein>
    <submittedName>
        <fullName evidence="10">Carboxy terminal-processing peptidase</fullName>
        <ecNumber evidence="10">3.4.21.102</ecNumber>
    </submittedName>
</protein>
<dbReference type="CDD" id="cd06782">
    <property type="entry name" value="cpPDZ_CPP-like"/>
    <property type="match status" value="1"/>
</dbReference>
<dbReference type="EC" id="3.4.21.102" evidence="10"/>
<comment type="similarity">
    <text evidence="1 5">Belongs to the peptidase S41A family.</text>
</comment>
<sequence>MSPSSPARQLMAFALCLLTALPALAAEQNALEPTDEGRQASRETVQSLQYGHYEPVSIDDAWSNEVFERLLTMLDSQHAYLTRQDVARFSDLRSSLDEMLADGDLDRPYEFYNFYQQRFESRLEWLISYLESKPGFDFTGNDRLPTNLDDADWAETSAELDELWRKRLKNAALTLSLTSGESDPQPQLDSGILSEIASIPATPDVTEKPAQGDSLSDDEISEQLIERYRNQLNRVRQSNPEDVLSLILNAATSAVDPHTEYLSPSRGESFDIQMRLSLEGIGALLQQDGEYVRVSSLVSGGPAERSGQLRPADRIVAVGNGESGEMTSVIGMRLDEVVERIRGPKGSKVRLEIIPANAVDVTQTRTIEITRDTVSLEDQAASSEVIELQRDGETQRIGVIRVPAFYVDFDAWQAGEEDYRSSTRDVHQLIDKLKQQDVEGIVLDMRGNGGGALQEANSMVGLFIDRGPTVQVRDARGRINLYGDTDRGVAWDGPMAVLVDRLSASASEIFAGAIQDYGRGLILGNQTFGKGTVQTLSDLSHGEIKLTRAKFYRISGESTQLRGVEPDISYPSLIDDEQIGESALVNALPWDTVRSVNYRQYGHPQRFLDQLRTQHNQRAEQNPNFIYLTREAELAQQLQAQSNSVSLNLEQRKREMQAREAEQLALENQRRSALGLPEIKSWTQAREEEMEAGPGADEDSPIQQAALNESAAILLDYARLQSPSQPDAGDGN</sequence>
<evidence type="ECO:0000256" key="7">
    <source>
        <dbReference type="SAM" id="MobiDB-lite"/>
    </source>
</evidence>
<organism evidence="10 11">
    <name type="scientific">Kushneria aurantia</name>
    <dbReference type="NCBI Taxonomy" id="504092"/>
    <lineage>
        <taxon>Bacteria</taxon>
        <taxon>Pseudomonadati</taxon>
        <taxon>Pseudomonadota</taxon>
        <taxon>Gammaproteobacteria</taxon>
        <taxon>Oceanospirillales</taxon>
        <taxon>Halomonadaceae</taxon>
        <taxon>Kushneria</taxon>
    </lineage>
</organism>
<dbReference type="SUPFAM" id="SSF50156">
    <property type="entry name" value="PDZ domain-like"/>
    <property type="match status" value="1"/>
</dbReference>
<dbReference type="SMART" id="SM00245">
    <property type="entry name" value="TSPc"/>
    <property type="match status" value="1"/>
</dbReference>
<comment type="caution">
    <text evidence="10">The sequence shown here is derived from an EMBL/GenBank/DDBJ whole genome shotgun (WGS) entry which is preliminary data.</text>
</comment>
<name>A0ABV6G3V9_9GAMM</name>
<keyword evidence="3 5" id="KW-0378">Hydrolase</keyword>
<dbReference type="EMBL" id="JBHLVX010000040">
    <property type="protein sequence ID" value="MFC0268259.1"/>
    <property type="molecule type" value="Genomic_DNA"/>
</dbReference>
<dbReference type="PANTHER" id="PTHR32060:SF22">
    <property type="entry name" value="CARBOXYL-TERMINAL-PROCESSING PEPTIDASE 3, CHLOROPLASTIC"/>
    <property type="match status" value="1"/>
</dbReference>
<dbReference type="NCBIfam" id="TIGR00225">
    <property type="entry name" value="prc"/>
    <property type="match status" value="1"/>
</dbReference>
<dbReference type="InterPro" id="IPR040573">
    <property type="entry name" value="TSP_N"/>
</dbReference>
<evidence type="ECO:0000259" key="9">
    <source>
        <dbReference type="PROSITE" id="PS50106"/>
    </source>
</evidence>
<feature type="region of interest" description="Disordered" evidence="7">
    <location>
        <begin position="677"/>
        <end position="705"/>
    </location>
</feature>
<reference evidence="10 11" key="1">
    <citation type="submission" date="2024-09" db="EMBL/GenBank/DDBJ databases">
        <authorList>
            <person name="Sun Q."/>
            <person name="Mori K."/>
        </authorList>
    </citation>
    <scope>NUCLEOTIDE SEQUENCE [LARGE SCALE GENOMIC DNA]</scope>
    <source>
        <strain evidence="10 11">CCM 7415</strain>
    </source>
</reference>
<dbReference type="Pfam" id="PF17804">
    <property type="entry name" value="TSP_NTD"/>
    <property type="match status" value="1"/>
</dbReference>
<dbReference type="SUPFAM" id="SSF52096">
    <property type="entry name" value="ClpP/crotonase"/>
    <property type="match status" value="1"/>
</dbReference>
<dbReference type="CDD" id="cd07560">
    <property type="entry name" value="Peptidase_S41_CPP"/>
    <property type="match status" value="1"/>
</dbReference>
<evidence type="ECO:0000313" key="11">
    <source>
        <dbReference type="Proteomes" id="UP001589814"/>
    </source>
</evidence>
<evidence type="ECO:0000313" key="10">
    <source>
        <dbReference type="EMBL" id="MFC0268259.1"/>
    </source>
</evidence>
<keyword evidence="4 5" id="KW-0720">Serine protease</keyword>
<dbReference type="PROSITE" id="PS50106">
    <property type="entry name" value="PDZ"/>
    <property type="match status" value="1"/>
</dbReference>
<dbReference type="RefSeq" id="WP_033195646.1">
    <property type="nucleotide sequence ID" value="NZ_JBHLVX010000040.1"/>
</dbReference>
<feature type="region of interest" description="Disordered" evidence="7">
    <location>
        <begin position="200"/>
        <end position="219"/>
    </location>
</feature>
<gene>
    <name evidence="10" type="ORF">ACFFHW_09740</name>
</gene>
<evidence type="ECO:0000256" key="5">
    <source>
        <dbReference type="RuleBase" id="RU004404"/>
    </source>
</evidence>
<dbReference type="SMART" id="SM00228">
    <property type="entry name" value="PDZ"/>
    <property type="match status" value="1"/>
</dbReference>
<keyword evidence="8" id="KW-0732">Signal</keyword>
<dbReference type="Pfam" id="PF03572">
    <property type="entry name" value="Peptidase_S41"/>
    <property type="match status" value="1"/>
</dbReference>
<feature type="signal peptide" evidence="8">
    <location>
        <begin position="1"/>
        <end position="25"/>
    </location>
</feature>
<dbReference type="InterPro" id="IPR001478">
    <property type="entry name" value="PDZ"/>
</dbReference>
<dbReference type="GO" id="GO:0004252">
    <property type="term" value="F:serine-type endopeptidase activity"/>
    <property type="evidence" value="ECO:0007669"/>
    <property type="project" value="UniProtKB-EC"/>
</dbReference>
<feature type="compositionally biased region" description="Acidic residues" evidence="7">
    <location>
        <begin position="688"/>
        <end position="700"/>
    </location>
</feature>
<keyword evidence="11" id="KW-1185">Reference proteome</keyword>
<keyword evidence="6" id="KW-0175">Coiled coil</keyword>
<dbReference type="InterPro" id="IPR004447">
    <property type="entry name" value="Peptidase_S41A"/>
</dbReference>
<evidence type="ECO:0000256" key="1">
    <source>
        <dbReference type="ARBA" id="ARBA00009179"/>
    </source>
</evidence>
<evidence type="ECO:0000256" key="3">
    <source>
        <dbReference type="ARBA" id="ARBA00022801"/>
    </source>
</evidence>
<feature type="chain" id="PRO_5045808759" evidence="8">
    <location>
        <begin position="26"/>
        <end position="732"/>
    </location>
</feature>
<feature type="coiled-coil region" evidence="6">
    <location>
        <begin position="635"/>
        <end position="669"/>
    </location>
</feature>
<dbReference type="Gene3D" id="2.30.42.10">
    <property type="match status" value="1"/>
</dbReference>
<accession>A0ABV6G3V9</accession>
<evidence type="ECO:0000256" key="8">
    <source>
        <dbReference type="SAM" id="SignalP"/>
    </source>
</evidence>